<protein>
    <submittedName>
        <fullName evidence="3">CTQ-dependent lysine 6-oxidase LodA</fullName>
        <ecNumber evidence="3">1.4.3.20</ecNumber>
    </submittedName>
</protein>
<dbReference type="CDD" id="cd14732">
    <property type="entry name" value="LodA"/>
    <property type="match status" value="1"/>
</dbReference>
<evidence type="ECO:0000313" key="4">
    <source>
        <dbReference type="Proteomes" id="UP001519667"/>
    </source>
</evidence>
<feature type="domain" description="L-Lysine epsilon oxidase N-terminal" evidence="1">
    <location>
        <begin position="8"/>
        <end position="254"/>
    </location>
</feature>
<dbReference type="Proteomes" id="UP001519667">
    <property type="component" value="Unassembled WGS sequence"/>
</dbReference>
<feature type="domain" description="L-lysine epsilon oxidase C-terminal" evidence="2">
    <location>
        <begin position="379"/>
        <end position="527"/>
    </location>
</feature>
<accession>A0ABS5XIB1</accession>
<dbReference type="RefSeq" id="WP_215376129.1">
    <property type="nucleotide sequence ID" value="NZ_JAGTIS010000007.1"/>
</dbReference>
<dbReference type="Pfam" id="PF18417">
    <property type="entry name" value="LodA_C"/>
    <property type="match status" value="1"/>
</dbReference>
<dbReference type="NCBIfam" id="NF038172">
    <property type="entry name" value="Lys_ox_CTQ_LodA"/>
    <property type="match status" value="1"/>
</dbReference>
<gene>
    <name evidence="3" type="primary">lodA</name>
    <name evidence="3" type="ORF">J7302_15030</name>
</gene>
<name>A0ABS5XIB1_9GAMM</name>
<dbReference type="InterPro" id="IPR033797">
    <property type="entry name" value="LodA"/>
</dbReference>
<keyword evidence="4" id="KW-1185">Reference proteome</keyword>
<organism evidence="3 4">
    <name type="scientific">Metapseudomonas boanensis</name>
    <dbReference type="NCBI Taxonomy" id="2822138"/>
    <lineage>
        <taxon>Bacteria</taxon>
        <taxon>Pseudomonadati</taxon>
        <taxon>Pseudomonadota</taxon>
        <taxon>Gammaproteobacteria</taxon>
        <taxon>Pseudomonadales</taxon>
        <taxon>Pseudomonadaceae</taxon>
        <taxon>Metapseudomonas</taxon>
    </lineage>
</organism>
<dbReference type="EC" id="1.4.3.20" evidence="3"/>
<dbReference type="InterPro" id="IPR041168">
    <property type="entry name" value="LodA_N"/>
</dbReference>
<keyword evidence="3" id="KW-0560">Oxidoreductase</keyword>
<sequence length="668" mass="73702">MDQFVIGPSIGIARVGNSPDAFYLAPETIGGRPIACDAQGQQLFDHGQPIYVDQYKDPEGRIKRQAARFCVFAVAADGSTREVTLDDPQVASLQWTVHLANKKAAWYNFQELQGNLLLGPDNSYEKVGVPLRNASVTNEQQRQQLIIDPGPRTLDGRGGVTEFSKDSIPPDYRYGSFPPAPSQGLPVNTLGEMRTDQQGRLLVLGGYGHAGGNQPITSFAGADGWHDDISDGPVSCTLTFKNGQVLNLTAWCIVGSPKFAPELENIVTLDDLIFDVSVRDLGLLPTLYQNGRYNPDYVANYRRDIEPILKRPGGYRWVASVPALSSFSPPPFDATDASPQAAEYRQAYFRLFRDPGENGFTDGQQGQLFDSDSGIPLMPLNSGSNSVSNAVLAKFLTLTRTQYFLLGQWAAGKFTLDPPAPLPSVTALDRASVGNCVGGPLCPGIEVTWSLYSPELYESPFRIRHRHDEAYYFHYGLDPQENETAPNPSVQGCEPGDLTKRMAIPWQADFFQCTVQYVNFTDPEVNKQDGVPKAPTYYAYWWPPQSPWNVLPGDLTEQSQNQSGIPSALQSIYSRGINSFSEMIQAWHYLGFITNQATGPYRDLFPYFVETERNNERFVAASVAVAGAGNAVTGADANFFNTWYLAPDPQRPQVDTRRAVPLRGHLVR</sequence>
<evidence type="ECO:0000259" key="2">
    <source>
        <dbReference type="Pfam" id="PF18417"/>
    </source>
</evidence>
<dbReference type="GO" id="GO:0033736">
    <property type="term" value="F:L-lysine 6-oxidase activity"/>
    <property type="evidence" value="ECO:0007669"/>
    <property type="project" value="UniProtKB-EC"/>
</dbReference>
<comment type="caution">
    <text evidence="3">The sequence shown here is derived from an EMBL/GenBank/DDBJ whole genome shotgun (WGS) entry which is preliminary data.</text>
</comment>
<reference evidence="3 4" key="1">
    <citation type="submission" date="2021-04" db="EMBL/GenBank/DDBJ databases">
        <title>Pseudomonas boanensis sp. nov., a bacterium isolated from river water used for household purposes in Boane District, Mozambique.</title>
        <authorList>
            <person name="Nicklasson M."/>
            <person name="Martin-Rodriguez A.J."/>
            <person name="Thorell K."/>
            <person name="Neves L."/>
            <person name="Mussagy A."/>
            <person name="Rydberg H.A."/>
            <person name="Hernroth B."/>
            <person name="Svensson-Stadler L."/>
            <person name="Sjoling A."/>
        </authorList>
    </citation>
    <scope>NUCLEOTIDE SEQUENCE [LARGE SCALE GENOMIC DNA]</scope>
    <source>
        <strain evidence="3 4">DB1</strain>
    </source>
</reference>
<dbReference type="InterPro" id="IPR041173">
    <property type="entry name" value="LodA_C"/>
</dbReference>
<dbReference type="EMBL" id="JAGTIS010000007">
    <property type="protein sequence ID" value="MBT8767428.1"/>
    <property type="molecule type" value="Genomic_DNA"/>
</dbReference>
<evidence type="ECO:0000259" key="1">
    <source>
        <dbReference type="Pfam" id="PF17990"/>
    </source>
</evidence>
<evidence type="ECO:0000313" key="3">
    <source>
        <dbReference type="EMBL" id="MBT8767428.1"/>
    </source>
</evidence>
<dbReference type="Pfam" id="PF17990">
    <property type="entry name" value="LodA_N"/>
    <property type="match status" value="1"/>
</dbReference>
<proteinExistence type="predicted"/>